<keyword evidence="11 13" id="KW-0560">Oxidoreductase</keyword>
<proteinExistence type="inferred from homology"/>
<dbReference type="NCBIfam" id="TIGR00326">
    <property type="entry name" value="eubact_ribD"/>
    <property type="match status" value="1"/>
</dbReference>
<evidence type="ECO:0000256" key="3">
    <source>
        <dbReference type="ARBA" id="ARBA00004910"/>
    </source>
</evidence>
<dbReference type="InterPro" id="IPR024072">
    <property type="entry name" value="DHFR-like_dom_sf"/>
</dbReference>
<dbReference type="InterPro" id="IPR016192">
    <property type="entry name" value="APOBEC/CMP_deaminase_Zn-bd"/>
</dbReference>
<gene>
    <name evidence="18" type="primary">ribD</name>
    <name evidence="18" type="ORF">HH304_00550</name>
</gene>
<evidence type="ECO:0000256" key="13">
    <source>
        <dbReference type="PIRNR" id="PIRNR006769"/>
    </source>
</evidence>
<evidence type="ECO:0000256" key="8">
    <source>
        <dbReference type="ARBA" id="ARBA00022801"/>
    </source>
</evidence>
<dbReference type="Proteomes" id="UP000559010">
    <property type="component" value="Unassembled WGS sequence"/>
</dbReference>
<feature type="binding site" evidence="16">
    <location>
        <position position="89"/>
    </location>
    <ligand>
        <name>Zn(2+)</name>
        <dbReference type="ChEBI" id="CHEBI:29105"/>
        <note>catalytic</note>
    </ligand>
</feature>
<feature type="binding site" evidence="15">
    <location>
        <position position="201"/>
    </location>
    <ligand>
        <name>NADP(+)</name>
        <dbReference type="ChEBI" id="CHEBI:58349"/>
    </ligand>
</feature>
<comment type="similarity">
    <text evidence="4 13">In the N-terminal section; belongs to the cytidine and deoxycytidylate deaminase family.</text>
</comment>
<dbReference type="InterPro" id="IPR016193">
    <property type="entry name" value="Cytidine_deaminase-like"/>
</dbReference>
<feature type="binding site" evidence="15">
    <location>
        <position position="159"/>
    </location>
    <ligand>
        <name>NADP(+)</name>
        <dbReference type="ChEBI" id="CHEBI:58349"/>
    </ligand>
</feature>
<feature type="domain" description="CMP/dCMP-type deaminase" evidence="17">
    <location>
        <begin position="4"/>
        <end position="128"/>
    </location>
</feature>
<evidence type="ECO:0000313" key="18">
    <source>
        <dbReference type="EMBL" id="NMM46868.1"/>
    </source>
</evidence>
<feature type="binding site" evidence="16">
    <location>
        <position position="80"/>
    </location>
    <ligand>
        <name>Zn(2+)</name>
        <dbReference type="ChEBI" id="CHEBI:29105"/>
        <note>catalytic</note>
    </ligand>
</feature>
<dbReference type="Gene3D" id="3.40.140.10">
    <property type="entry name" value="Cytidine Deaminase, domain 2"/>
    <property type="match status" value="1"/>
</dbReference>
<dbReference type="PROSITE" id="PS51747">
    <property type="entry name" value="CYT_DCMP_DEAMINASES_2"/>
    <property type="match status" value="1"/>
</dbReference>
<feature type="binding site" evidence="15">
    <location>
        <position position="173"/>
    </location>
    <ligand>
        <name>substrate</name>
    </ligand>
</feature>
<dbReference type="Pfam" id="PF01872">
    <property type="entry name" value="RibD_C"/>
    <property type="match status" value="1"/>
</dbReference>
<dbReference type="InterPro" id="IPR002125">
    <property type="entry name" value="CMP_dCMP_dom"/>
</dbReference>
<dbReference type="RefSeq" id="WP_169677494.1">
    <property type="nucleotide sequence ID" value="NZ_JABBNU010000001.1"/>
</dbReference>
<feature type="binding site" evidence="15">
    <location>
        <position position="189"/>
    </location>
    <ligand>
        <name>substrate</name>
    </ligand>
</feature>
<comment type="function">
    <text evidence="1 13">Converts 2,5-diamino-6-(ribosylamino)-4(3h)-pyrimidinone 5'-phosphate into 5-amino-6-(ribosylamino)-2,4(1h,3h)-pyrimidinedione 5'-phosphate.</text>
</comment>
<feature type="binding site" evidence="15">
    <location>
        <position position="209"/>
    </location>
    <ligand>
        <name>substrate</name>
    </ligand>
</feature>
<comment type="caution">
    <text evidence="18">The sequence shown here is derived from an EMBL/GenBank/DDBJ whole genome shotgun (WGS) entry which is preliminary data.</text>
</comment>
<evidence type="ECO:0000256" key="1">
    <source>
        <dbReference type="ARBA" id="ARBA00002151"/>
    </source>
</evidence>
<evidence type="ECO:0000256" key="16">
    <source>
        <dbReference type="PIRSR" id="PIRSR006769-3"/>
    </source>
</evidence>
<protein>
    <recommendedName>
        <fullName evidence="13">Riboflavin biosynthesis protein RibD</fullName>
    </recommendedName>
    <domain>
        <recommendedName>
            <fullName evidence="13">Diaminohydroxyphosphoribosylaminopyrimidine deaminase</fullName>
            <shortName evidence="13">DRAP deaminase</shortName>
            <ecNumber evidence="13">3.5.4.26</ecNumber>
        </recommendedName>
        <alternativeName>
            <fullName evidence="13">Riboflavin-specific deaminase</fullName>
        </alternativeName>
    </domain>
    <domain>
        <recommendedName>
            <fullName evidence="13">5-amino-6-(5-phosphoribosylamino)uracil reductase</fullName>
            <ecNumber evidence="13">1.1.1.193</ecNumber>
        </recommendedName>
        <alternativeName>
            <fullName evidence="13">HTP reductase</fullName>
        </alternativeName>
    </domain>
</protein>
<sequence length="345" mass="38615">MSASQDKKFMLRAIELAEFGRGYVSPNPVVGCVLVKDGLIIGEGWHKKFGEDHAEVNALNSVTNKELIIGSTAYVTLEPCAHFGNTPPCANRLVEEKVGRVVIGHSDPNPKVNGGGIKILEDAGIEVEVGVCEEECKYQNRVFLKNMIKNRPYFILKWAQTADGFVARENFDSKWISNELSRQQVHKLRAELDGILVGYNTVIHDNPSLTTRSWPGRNPVRIILDPENKLYGESLNIFNDEAQTIIFNLHEDKLDGNIRFVRVKSLDPNEVSQKLFESGVKSCLIEGGSKTLKNWINSGEWDEAIVFNSSNKFGRGINAPVLPESKILKEEKHISGDIVHHWINN</sequence>
<dbReference type="InterPro" id="IPR004794">
    <property type="entry name" value="Eubact_RibD"/>
</dbReference>
<reference evidence="18 19" key="1">
    <citation type="submission" date="2020-04" db="EMBL/GenBank/DDBJ databases">
        <title>Flammeovirgaceae bacterium KN852 isolated from deep sea.</title>
        <authorList>
            <person name="Zhang D.-C."/>
        </authorList>
    </citation>
    <scope>NUCLEOTIDE SEQUENCE [LARGE SCALE GENOMIC DNA]</scope>
    <source>
        <strain evidence="18 19">KN852</strain>
    </source>
</reference>
<dbReference type="EMBL" id="JABBNU010000001">
    <property type="protein sequence ID" value="NMM46868.1"/>
    <property type="molecule type" value="Genomic_DNA"/>
</dbReference>
<dbReference type="InterPro" id="IPR002734">
    <property type="entry name" value="RibDG_C"/>
</dbReference>
<organism evidence="18 19">
    <name type="scientific">Marinigracilibium pacificum</name>
    <dbReference type="NCBI Taxonomy" id="2729599"/>
    <lineage>
        <taxon>Bacteria</taxon>
        <taxon>Pseudomonadati</taxon>
        <taxon>Bacteroidota</taxon>
        <taxon>Cytophagia</taxon>
        <taxon>Cytophagales</taxon>
        <taxon>Flammeovirgaceae</taxon>
        <taxon>Marinigracilibium</taxon>
    </lineage>
</organism>
<feature type="binding site" evidence="15">
    <location>
        <position position="205"/>
    </location>
    <ligand>
        <name>NADP(+)</name>
        <dbReference type="ChEBI" id="CHEBI:58349"/>
    </ligand>
</feature>
<feature type="active site" description="Proton donor" evidence="14">
    <location>
        <position position="55"/>
    </location>
</feature>
<evidence type="ECO:0000313" key="19">
    <source>
        <dbReference type="Proteomes" id="UP000559010"/>
    </source>
</evidence>
<dbReference type="EC" id="3.5.4.26" evidence="13"/>
<keyword evidence="19" id="KW-1185">Reference proteome</keyword>
<evidence type="ECO:0000256" key="2">
    <source>
        <dbReference type="ARBA" id="ARBA00004882"/>
    </source>
</evidence>
<dbReference type="SUPFAM" id="SSF53927">
    <property type="entry name" value="Cytidine deaminase-like"/>
    <property type="match status" value="1"/>
</dbReference>
<dbReference type="EC" id="1.1.1.193" evidence="13"/>
<comment type="pathway">
    <text evidence="3 13">Cofactor biosynthesis; riboflavin biosynthesis; 5-amino-6-(D-ribitylamino)uracil from GTP: step 3/4.</text>
</comment>
<name>A0A848IUJ7_9BACT</name>
<keyword evidence="8 13" id="KW-0378">Hydrolase</keyword>
<dbReference type="AlphaFoldDB" id="A0A848IUJ7"/>
<dbReference type="PANTHER" id="PTHR38011:SF7">
    <property type="entry name" value="2,5-DIAMINO-6-RIBOSYLAMINO-4(3H)-PYRIMIDINONE 5'-PHOSPHATE REDUCTASE"/>
    <property type="match status" value="1"/>
</dbReference>
<evidence type="ECO:0000256" key="15">
    <source>
        <dbReference type="PIRSR" id="PIRSR006769-2"/>
    </source>
</evidence>
<evidence type="ECO:0000256" key="10">
    <source>
        <dbReference type="ARBA" id="ARBA00022857"/>
    </source>
</evidence>
<dbReference type="GO" id="GO:0008703">
    <property type="term" value="F:5-amino-6-(5-phosphoribosylamino)uracil reductase activity"/>
    <property type="evidence" value="ECO:0007669"/>
    <property type="project" value="UniProtKB-EC"/>
</dbReference>
<dbReference type="PANTHER" id="PTHR38011">
    <property type="entry name" value="DIHYDROFOLATE REDUCTASE FAMILY PROTEIN (AFU_ORTHOLOGUE AFUA_8G06820)"/>
    <property type="match status" value="1"/>
</dbReference>
<dbReference type="UniPathway" id="UPA00275">
    <property type="reaction ID" value="UER00401"/>
</dbReference>
<evidence type="ECO:0000256" key="5">
    <source>
        <dbReference type="ARBA" id="ARBA00007417"/>
    </source>
</evidence>
<feature type="binding site" evidence="15">
    <location>
        <position position="175"/>
    </location>
    <ligand>
        <name>NADP(+)</name>
        <dbReference type="ChEBI" id="CHEBI:58349"/>
    </ligand>
</feature>
<evidence type="ECO:0000256" key="7">
    <source>
        <dbReference type="ARBA" id="ARBA00022723"/>
    </source>
</evidence>
<dbReference type="PIRSF" id="PIRSF006769">
    <property type="entry name" value="RibD"/>
    <property type="match status" value="1"/>
</dbReference>
<keyword evidence="9 13" id="KW-0862">Zinc</keyword>
<accession>A0A848IUJ7</accession>
<dbReference type="GO" id="GO:0008270">
    <property type="term" value="F:zinc ion binding"/>
    <property type="evidence" value="ECO:0007669"/>
    <property type="project" value="InterPro"/>
</dbReference>
<evidence type="ECO:0000256" key="11">
    <source>
        <dbReference type="ARBA" id="ARBA00023002"/>
    </source>
</evidence>
<keyword evidence="12" id="KW-0511">Multifunctional enzyme</keyword>
<dbReference type="Pfam" id="PF00383">
    <property type="entry name" value="dCMP_cyt_deam_1"/>
    <property type="match status" value="1"/>
</dbReference>
<evidence type="ECO:0000259" key="17">
    <source>
        <dbReference type="PROSITE" id="PS51747"/>
    </source>
</evidence>
<evidence type="ECO:0000256" key="6">
    <source>
        <dbReference type="ARBA" id="ARBA00022619"/>
    </source>
</evidence>
<keyword evidence="10 13" id="KW-0521">NADP</keyword>
<dbReference type="FunFam" id="3.40.140.10:FF:000025">
    <property type="entry name" value="Riboflavin biosynthesis protein RibD"/>
    <property type="match status" value="1"/>
</dbReference>
<dbReference type="PROSITE" id="PS00903">
    <property type="entry name" value="CYT_DCMP_DEAMINASES_1"/>
    <property type="match status" value="1"/>
</dbReference>
<feature type="binding site" evidence="15">
    <location>
        <position position="212"/>
    </location>
    <ligand>
        <name>substrate</name>
    </ligand>
</feature>
<keyword evidence="7 13" id="KW-0479">Metal-binding</keyword>
<dbReference type="GO" id="GO:0009231">
    <property type="term" value="P:riboflavin biosynthetic process"/>
    <property type="evidence" value="ECO:0007669"/>
    <property type="project" value="UniProtKB-UniPathway"/>
</dbReference>
<comment type="pathway">
    <text evidence="2 13">Cofactor biosynthesis; riboflavin biosynthesis; 5-amino-6-(D-ribitylamino)uracil from GTP: step 2/4.</text>
</comment>
<feature type="binding site" evidence="15">
    <location>
        <position position="286"/>
    </location>
    <ligand>
        <name>substrate</name>
    </ligand>
</feature>
<evidence type="ECO:0000256" key="9">
    <source>
        <dbReference type="ARBA" id="ARBA00022833"/>
    </source>
</evidence>
<evidence type="ECO:0000256" key="14">
    <source>
        <dbReference type="PIRSR" id="PIRSR006769-1"/>
    </source>
</evidence>
<dbReference type="Gene3D" id="3.40.430.10">
    <property type="entry name" value="Dihydrofolate Reductase, subunit A"/>
    <property type="match status" value="1"/>
</dbReference>
<dbReference type="CDD" id="cd01284">
    <property type="entry name" value="Riboflavin_deaminase-reductase"/>
    <property type="match status" value="1"/>
</dbReference>
<dbReference type="InterPro" id="IPR050765">
    <property type="entry name" value="Riboflavin_Biosynth_HTPR"/>
</dbReference>
<evidence type="ECO:0000256" key="12">
    <source>
        <dbReference type="ARBA" id="ARBA00023268"/>
    </source>
</evidence>
<keyword evidence="6 13" id="KW-0686">Riboflavin biosynthesis</keyword>
<dbReference type="GO" id="GO:0008835">
    <property type="term" value="F:diaminohydroxyphosphoribosylaminopyrimidine deaminase activity"/>
    <property type="evidence" value="ECO:0007669"/>
    <property type="project" value="UniProtKB-EC"/>
</dbReference>
<comment type="similarity">
    <text evidence="5 13">In the C-terminal section; belongs to the HTP reductase family.</text>
</comment>
<dbReference type="SUPFAM" id="SSF53597">
    <property type="entry name" value="Dihydrofolate reductase-like"/>
    <property type="match status" value="1"/>
</dbReference>
<feature type="binding site" evidence="16">
    <location>
        <position position="53"/>
    </location>
    <ligand>
        <name>Zn(2+)</name>
        <dbReference type="ChEBI" id="CHEBI:29105"/>
        <note>catalytic</note>
    </ligand>
</feature>
<evidence type="ECO:0000256" key="4">
    <source>
        <dbReference type="ARBA" id="ARBA00005259"/>
    </source>
</evidence>
<comment type="cofactor">
    <cofactor evidence="13 16">
        <name>Zn(2+)</name>
        <dbReference type="ChEBI" id="CHEBI:29105"/>
    </cofactor>
    <text evidence="13 16">Binds 1 zinc ion.</text>
</comment>
<comment type="catalytic activity">
    <reaction evidence="13">
        <text>5-amino-6-(5-phospho-D-ribitylamino)uracil + NADP(+) = 5-amino-6-(5-phospho-D-ribosylamino)uracil + NADPH + H(+)</text>
        <dbReference type="Rhea" id="RHEA:17845"/>
        <dbReference type="ChEBI" id="CHEBI:15378"/>
        <dbReference type="ChEBI" id="CHEBI:57783"/>
        <dbReference type="ChEBI" id="CHEBI:58349"/>
        <dbReference type="ChEBI" id="CHEBI:58421"/>
        <dbReference type="ChEBI" id="CHEBI:58453"/>
        <dbReference type="EC" id="1.1.1.193"/>
    </reaction>
</comment>
<comment type="catalytic activity">
    <reaction evidence="13">
        <text>2,5-diamino-6-hydroxy-4-(5-phosphoribosylamino)-pyrimidine + H2O + H(+) = 5-amino-6-(5-phospho-D-ribosylamino)uracil + NH4(+)</text>
        <dbReference type="Rhea" id="RHEA:21868"/>
        <dbReference type="ChEBI" id="CHEBI:15377"/>
        <dbReference type="ChEBI" id="CHEBI:15378"/>
        <dbReference type="ChEBI" id="CHEBI:28938"/>
        <dbReference type="ChEBI" id="CHEBI:58453"/>
        <dbReference type="ChEBI" id="CHEBI:58614"/>
        <dbReference type="EC" id="3.5.4.26"/>
    </reaction>
</comment>